<proteinExistence type="predicted"/>
<protein>
    <recommendedName>
        <fullName evidence="2">Glycosyltransferase 2-like domain-containing protein</fullName>
    </recommendedName>
</protein>
<dbReference type="PANTHER" id="PTHR43630:SF2">
    <property type="entry name" value="GLYCOSYLTRANSFERASE"/>
    <property type="match status" value="1"/>
</dbReference>
<organism evidence="1">
    <name type="scientific">bioreactor metagenome</name>
    <dbReference type="NCBI Taxonomy" id="1076179"/>
    <lineage>
        <taxon>unclassified sequences</taxon>
        <taxon>metagenomes</taxon>
        <taxon>ecological metagenomes</taxon>
    </lineage>
</organism>
<dbReference type="PANTHER" id="PTHR43630">
    <property type="entry name" value="POLY-BETA-1,6-N-ACETYL-D-GLUCOSAMINE SYNTHASE"/>
    <property type="match status" value="1"/>
</dbReference>
<reference evidence="1" key="1">
    <citation type="submission" date="2019-08" db="EMBL/GenBank/DDBJ databases">
        <authorList>
            <person name="Kucharzyk K."/>
            <person name="Murdoch R.W."/>
            <person name="Higgins S."/>
            <person name="Loffler F."/>
        </authorList>
    </citation>
    <scope>NUCLEOTIDE SEQUENCE</scope>
</reference>
<evidence type="ECO:0000313" key="1">
    <source>
        <dbReference type="EMBL" id="MPN48997.1"/>
    </source>
</evidence>
<sequence>MNRLTNYCGKWIRHCGWYPDNKIRIFNRTNAYWEKIEIHEEINFTSKVPIKQLNGDILHYSYYSIQDHIKQADKFTDLTAKVAFEKHKTSSIFNIFFNPKWKFFNSYILHLGFLDGYYGYIVCKISAHATLLKYIKLRQLINNTSDGIKKNTIE</sequence>
<name>A0A645ICM8_9ZZZZ</name>
<dbReference type="EMBL" id="VSSQ01111833">
    <property type="protein sequence ID" value="MPN48997.1"/>
    <property type="molecule type" value="Genomic_DNA"/>
</dbReference>
<evidence type="ECO:0008006" key="2">
    <source>
        <dbReference type="Google" id="ProtNLM"/>
    </source>
</evidence>
<comment type="caution">
    <text evidence="1">The sequence shown here is derived from an EMBL/GenBank/DDBJ whole genome shotgun (WGS) entry which is preliminary data.</text>
</comment>
<accession>A0A645ICM8</accession>
<dbReference type="AlphaFoldDB" id="A0A645ICM8"/>
<gene>
    <name evidence="1" type="ORF">SDC9_196610</name>
</gene>